<evidence type="ECO:0000256" key="2">
    <source>
        <dbReference type="ARBA" id="ARBA00022737"/>
    </source>
</evidence>
<feature type="repeat" description="RCC1" evidence="3">
    <location>
        <begin position="62"/>
        <end position="117"/>
    </location>
</feature>
<reference evidence="5" key="1">
    <citation type="submission" date="2022-07" db="EMBL/GenBank/DDBJ databases">
        <title>Phylogenomic reconstructions and comparative analyses of Kickxellomycotina fungi.</title>
        <authorList>
            <person name="Reynolds N.K."/>
            <person name="Stajich J.E."/>
            <person name="Barry K."/>
            <person name="Grigoriev I.V."/>
            <person name="Crous P."/>
            <person name="Smith M.E."/>
        </authorList>
    </citation>
    <scope>NUCLEOTIDE SEQUENCE</scope>
    <source>
        <strain evidence="5">BCRC 34882</strain>
    </source>
</reference>
<keyword evidence="6" id="KW-1185">Reference proteome</keyword>
<feature type="repeat" description="RCC1" evidence="3">
    <location>
        <begin position="293"/>
        <end position="344"/>
    </location>
</feature>
<dbReference type="PROSITE" id="PS00626">
    <property type="entry name" value="RCC1_2"/>
    <property type="match status" value="2"/>
</dbReference>
<dbReference type="Gene3D" id="2.130.10.30">
    <property type="entry name" value="Regulator of chromosome condensation 1/beta-lactamase-inhibitor protein II"/>
    <property type="match status" value="2"/>
</dbReference>
<dbReference type="Proteomes" id="UP001151295">
    <property type="component" value="Unassembled WGS sequence"/>
</dbReference>
<accession>A0ABQ8PVY9</accession>
<dbReference type="PROSITE" id="PS50012">
    <property type="entry name" value="RCC1_3"/>
    <property type="match status" value="4"/>
</dbReference>
<keyword evidence="2" id="KW-0677">Repeat</keyword>
<evidence type="ECO:0000256" key="3">
    <source>
        <dbReference type="PROSITE-ProRule" id="PRU00235"/>
    </source>
</evidence>
<evidence type="ECO:0000259" key="4">
    <source>
        <dbReference type="Pfam" id="PF25390"/>
    </source>
</evidence>
<dbReference type="InterPro" id="IPR058923">
    <property type="entry name" value="RCC1-like_dom"/>
</dbReference>
<sequence>MVRILALGSNSSGQLATGDMEDLHHLTICKFSDEAAVLCKYNNWWKVHGGGNHAFAWSADSNSLLGCGSNREGELALNSEIDNTLQLFCWTPIALPDNQHIKQIACGWNHTLLLTRSGQIYSCGSGAFGQLGTGIHTDNKQTGSRSWVRPVVLNAELNSELVFKAVACGLRHSLALTSDGQVYGWGANRKGQLGIAPSKQSPNVCSMTCVSQGLLPVAFVACGRAHSILVACDGRTVYVAGEDKHAQCGPSSSQVVAGTWRSFQLPRRALKLCSGWEFGAVLLEPSSSEPGGNSIAMWGRADHGQLSDGVMPKQTCTKDLVHVPVSDVVDFVCGSNHTVAVTSDGVVYMWGWNEHGNAGDPSLNNVFLARRIDTGGLTTRPDIGCGYGNSYLVFNDQR</sequence>
<feature type="repeat" description="RCC1" evidence="3">
    <location>
        <begin position="118"/>
        <end position="179"/>
    </location>
</feature>
<keyword evidence="1" id="KW-0344">Guanine-nucleotide releasing factor</keyword>
<dbReference type="SUPFAM" id="SSF50985">
    <property type="entry name" value="RCC1/BLIP-II"/>
    <property type="match status" value="1"/>
</dbReference>
<evidence type="ECO:0000313" key="5">
    <source>
        <dbReference type="EMBL" id="KAJ1996280.1"/>
    </source>
</evidence>
<dbReference type="PRINTS" id="PR00633">
    <property type="entry name" value="RCCNDNSATION"/>
</dbReference>
<dbReference type="Pfam" id="PF25390">
    <property type="entry name" value="WD40_RLD"/>
    <property type="match status" value="1"/>
</dbReference>
<evidence type="ECO:0000313" key="6">
    <source>
        <dbReference type="Proteomes" id="UP001151295"/>
    </source>
</evidence>
<evidence type="ECO:0000256" key="1">
    <source>
        <dbReference type="ARBA" id="ARBA00022658"/>
    </source>
</evidence>
<dbReference type="PANTHER" id="PTHR45982">
    <property type="entry name" value="REGULATOR OF CHROMOSOME CONDENSATION"/>
    <property type="match status" value="1"/>
</dbReference>
<dbReference type="InterPro" id="IPR000408">
    <property type="entry name" value="Reg_chr_condens"/>
</dbReference>
<proteinExistence type="predicted"/>
<protein>
    <submittedName>
        <fullName evidence="5">Alpha tubulin suppressor</fullName>
    </submittedName>
</protein>
<dbReference type="EMBL" id="JANBQD010000001">
    <property type="protein sequence ID" value="KAJ1996280.1"/>
    <property type="molecule type" value="Genomic_DNA"/>
</dbReference>
<feature type="domain" description="RCC1-like" evidence="4">
    <location>
        <begin position="4"/>
        <end position="389"/>
    </location>
</feature>
<dbReference type="InterPro" id="IPR009091">
    <property type="entry name" value="RCC1/BLIP-II"/>
</dbReference>
<gene>
    <name evidence="5" type="primary">ATS1</name>
    <name evidence="5" type="ORF">EDC05_000170</name>
</gene>
<feature type="repeat" description="RCC1" evidence="3">
    <location>
        <begin position="180"/>
        <end position="233"/>
    </location>
</feature>
<name>A0ABQ8PVY9_9FUNG</name>
<comment type="caution">
    <text evidence="5">The sequence shown here is derived from an EMBL/GenBank/DDBJ whole genome shotgun (WGS) entry which is preliminary data.</text>
</comment>
<dbReference type="InterPro" id="IPR051553">
    <property type="entry name" value="Ran_GTPase-activating"/>
</dbReference>
<organism evidence="5 6">
    <name type="scientific">Coemansia umbellata</name>
    <dbReference type="NCBI Taxonomy" id="1424467"/>
    <lineage>
        <taxon>Eukaryota</taxon>
        <taxon>Fungi</taxon>
        <taxon>Fungi incertae sedis</taxon>
        <taxon>Zoopagomycota</taxon>
        <taxon>Kickxellomycotina</taxon>
        <taxon>Kickxellomycetes</taxon>
        <taxon>Kickxellales</taxon>
        <taxon>Kickxellaceae</taxon>
        <taxon>Coemansia</taxon>
    </lineage>
</organism>
<dbReference type="PANTHER" id="PTHR45982:SF8">
    <property type="entry name" value="E3 UBIQUITIN-PROTEIN LIGASE HERC2-LIKE PROTEIN-RELATED"/>
    <property type="match status" value="1"/>
</dbReference>